<evidence type="ECO:0000313" key="1">
    <source>
        <dbReference type="EnsemblPlants" id="EMT18930"/>
    </source>
</evidence>
<dbReference type="PANTHER" id="PTHR33074:SF50">
    <property type="entry name" value="DUF1618 DOMAIN-CONTAINING PROTEIN"/>
    <property type="match status" value="1"/>
</dbReference>
<reference evidence="1" key="1">
    <citation type="submission" date="2015-06" db="UniProtKB">
        <authorList>
            <consortium name="EnsemblPlants"/>
        </authorList>
    </citation>
    <scope>IDENTIFICATION</scope>
</reference>
<name>R7WEI8_AEGTA</name>
<dbReference type="PANTHER" id="PTHR33074">
    <property type="entry name" value="EXPRESSED PROTEIN-RELATED"/>
    <property type="match status" value="1"/>
</dbReference>
<protein>
    <submittedName>
        <fullName evidence="1">Uncharacterized protein</fullName>
    </submittedName>
</protein>
<dbReference type="EnsemblPlants" id="EMT18930">
    <property type="protein sequence ID" value="EMT18930"/>
    <property type="gene ID" value="F775_03964"/>
</dbReference>
<proteinExistence type="predicted"/>
<dbReference type="AlphaFoldDB" id="R7WEI8"/>
<accession>R7WEI8</accession>
<sequence length="211" mass="22836">MGAPLPSPTYADDEQTDFVLIKKFGYVADREDATTATDLLQGPDLKGSIKVTFCAACPPRISYFCVHATEYGRADLDLDPSILATEGPLVLLSAFLPSSSDMFHPVAKEYFVYHAGTSDTEGEGKKKASRPSLMHLPNPGRHHEFVEASATLLRTCSEHHSSSGSTLLPHGGNQEDHNCEACEFVIAAKRSARVRSVRRERGIGGIVCCIA</sequence>
<organism evidence="1">
    <name type="scientific">Aegilops tauschii</name>
    <name type="common">Tausch's goatgrass</name>
    <name type="synonym">Aegilops squarrosa</name>
    <dbReference type="NCBI Taxonomy" id="37682"/>
    <lineage>
        <taxon>Eukaryota</taxon>
        <taxon>Viridiplantae</taxon>
        <taxon>Streptophyta</taxon>
        <taxon>Embryophyta</taxon>
        <taxon>Tracheophyta</taxon>
        <taxon>Spermatophyta</taxon>
        <taxon>Magnoliopsida</taxon>
        <taxon>Liliopsida</taxon>
        <taxon>Poales</taxon>
        <taxon>Poaceae</taxon>
        <taxon>BOP clade</taxon>
        <taxon>Pooideae</taxon>
        <taxon>Triticodae</taxon>
        <taxon>Triticeae</taxon>
        <taxon>Triticinae</taxon>
        <taxon>Aegilops</taxon>
    </lineage>
</organism>